<gene>
    <name evidence="1" type="ORF">ACFQZP_30410</name>
</gene>
<dbReference type="EMBL" id="JBHTEC010000001">
    <property type="protein sequence ID" value="MFD0285926.1"/>
    <property type="molecule type" value="Genomic_DNA"/>
</dbReference>
<accession>A0ABW2VS41</accession>
<reference evidence="2" key="1">
    <citation type="journal article" date="2019" name="Int. J. Syst. Evol. Microbiol.">
        <title>The Global Catalogue of Microorganisms (GCM) 10K type strain sequencing project: providing services to taxonomists for standard genome sequencing and annotation.</title>
        <authorList>
            <consortium name="The Broad Institute Genomics Platform"/>
            <consortium name="The Broad Institute Genome Sequencing Center for Infectious Disease"/>
            <person name="Wu L."/>
            <person name="Ma J."/>
        </authorList>
    </citation>
    <scope>NUCLEOTIDE SEQUENCE [LARGE SCALE GENOMIC DNA]</scope>
    <source>
        <strain evidence="2">CGMCC 4.7198</strain>
    </source>
</reference>
<sequence>MQYLNTAVARDSRRASASGTSGIFLRAPASSSVARSVLVWDNIRSHLTAPLRGVGALAAARLDQPDLLEAFQHHAQQPVG</sequence>
<name>A0ABW2VS41_9ACTN</name>
<evidence type="ECO:0000313" key="1">
    <source>
        <dbReference type="EMBL" id="MFD0285926.1"/>
    </source>
</evidence>
<keyword evidence="2" id="KW-1185">Reference proteome</keyword>
<evidence type="ECO:0000313" key="2">
    <source>
        <dbReference type="Proteomes" id="UP001596957"/>
    </source>
</evidence>
<comment type="caution">
    <text evidence="1">The sequence shown here is derived from an EMBL/GenBank/DDBJ whole genome shotgun (WGS) entry which is preliminary data.</text>
</comment>
<dbReference type="Proteomes" id="UP001596957">
    <property type="component" value="Unassembled WGS sequence"/>
</dbReference>
<proteinExistence type="predicted"/>
<protein>
    <submittedName>
        <fullName evidence="1">Uncharacterized protein</fullName>
    </submittedName>
</protein>
<dbReference type="RefSeq" id="WP_381251447.1">
    <property type="nucleotide sequence ID" value="NZ_JBHTBI010000006.1"/>
</dbReference>
<organism evidence="1 2">
    <name type="scientific">Streptomyces lutosisoli</name>
    <dbReference type="NCBI Taxonomy" id="2665721"/>
    <lineage>
        <taxon>Bacteria</taxon>
        <taxon>Bacillati</taxon>
        <taxon>Actinomycetota</taxon>
        <taxon>Actinomycetes</taxon>
        <taxon>Kitasatosporales</taxon>
        <taxon>Streptomycetaceae</taxon>
        <taxon>Streptomyces</taxon>
    </lineage>
</organism>